<sequence length="663" mass="73862">MSAPQPSQPNGAMRQPAKRANPLRPNSRPAKQVQKVRPKPATGAAPNASNTGTASNSNTKGKPSGQQRQLHDGWMDPPPPGCTDIPIITTKKALLESTRFHAMKFLQAKVNDKHIDPTDQEAFARPVTLHRRDPRQPPPGRTQKVEEEQPEAPTVDEAEAERLAHIKAEKEAQKAADQAKIAPVMKDNVPKQKKKPKEEKTSFYKAPKSEAARKEAEVRYEEALPWHLEDADGKNVWVGSYVGALSEHQVAFVIEQSVFRMVPLEKWYNFRAKASFNAYTIEEAEAMMKRKVQPGRWEKRAEEIKMREAALTGSRSGMMVKTESSTFRQASRAEKMDHDDLDFSGDEFQDDDEAHTFEKVEDDESKESKDRIRREQLGANLFGQADEQEIDKELQAELREEAERKKYGKKTRKMLVKRDREHQYESDKSHSDNEYESSSESSDEEEFEEKNEEEAKDQETKDTETKATEEKDKVKLGDSKTSTPQKKLPDHTRKPKNIKRAGSPAYSDSSGNESGSKKLKKKNQKLSVDSRSGTPVPGGVKKRKSALGAGSGSDGEATAGEMSDGAGPKKKIRIGSGRGSPAASRAGSPNPAASPASPVDTPAISAQEVLDKVPAEGISISELIKPFTARMGDRPGQMRRNDWIKMVRQFCEYGPDKLLRPKK</sequence>
<name>A0ACC0V4Z5_9HYPO</name>
<dbReference type="Proteomes" id="UP001163324">
    <property type="component" value="Chromosome 3"/>
</dbReference>
<reference evidence="1" key="1">
    <citation type="submission" date="2022-10" db="EMBL/GenBank/DDBJ databases">
        <title>Complete Genome of Trichothecium roseum strain YXFP-22015, a Plant Pathogen Isolated from Citrus.</title>
        <authorList>
            <person name="Wang Y."/>
            <person name="Zhu L."/>
        </authorList>
    </citation>
    <scope>NUCLEOTIDE SEQUENCE</scope>
    <source>
        <strain evidence="1">YXFP-22015</strain>
    </source>
</reference>
<organism evidence="1 2">
    <name type="scientific">Trichothecium roseum</name>
    <dbReference type="NCBI Taxonomy" id="47278"/>
    <lineage>
        <taxon>Eukaryota</taxon>
        <taxon>Fungi</taxon>
        <taxon>Dikarya</taxon>
        <taxon>Ascomycota</taxon>
        <taxon>Pezizomycotina</taxon>
        <taxon>Sordariomycetes</taxon>
        <taxon>Hypocreomycetidae</taxon>
        <taxon>Hypocreales</taxon>
        <taxon>Hypocreales incertae sedis</taxon>
        <taxon>Trichothecium</taxon>
    </lineage>
</organism>
<dbReference type="EMBL" id="CM047942">
    <property type="protein sequence ID" value="KAI9901456.1"/>
    <property type="molecule type" value="Genomic_DNA"/>
</dbReference>
<evidence type="ECO:0000313" key="2">
    <source>
        <dbReference type="Proteomes" id="UP001163324"/>
    </source>
</evidence>
<keyword evidence="2" id="KW-1185">Reference proteome</keyword>
<accession>A0ACC0V4Z5</accession>
<protein>
    <submittedName>
        <fullName evidence="1">Uncharacterized protein</fullName>
    </submittedName>
</protein>
<proteinExistence type="predicted"/>
<evidence type="ECO:0000313" key="1">
    <source>
        <dbReference type="EMBL" id="KAI9901456.1"/>
    </source>
</evidence>
<gene>
    <name evidence="1" type="ORF">N3K66_003273</name>
</gene>
<comment type="caution">
    <text evidence="1">The sequence shown here is derived from an EMBL/GenBank/DDBJ whole genome shotgun (WGS) entry which is preliminary data.</text>
</comment>